<dbReference type="Proteomes" id="UP000677054">
    <property type="component" value="Unassembled WGS sequence"/>
</dbReference>
<protein>
    <recommendedName>
        <fullName evidence="2">MD-2-related lipid-recognition domain-containing protein</fullName>
    </recommendedName>
</protein>
<proteinExistence type="predicted"/>
<dbReference type="EMBL" id="CAJPEV010001002">
    <property type="protein sequence ID" value="CAG0890052.1"/>
    <property type="molecule type" value="Genomic_DNA"/>
</dbReference>
<dbReference type="EMBL" id="LR900519">
    <property type="protein sequence ID" value="CAD7245960.1"/>
    <property type="molecule type" value="Genomic_DNA"/>
</dbReference>
<feature type="signal peptide" evidence="1">
    <location>
        <begin position="1"/>
        <end position="16"/>
    </location>
</feature>
<dbReference type="Gene3D" id="2.60.40.770">
    <property type="match status" value="1"/>
</dbReference>
<dbReference type="AlphaFoldDB" id="A0A7R8XEZ0"/>
<organism evidence="3">
    <name type="scientific">Darwinula stevensoni</name>
    <dbReference type="NCBI Taxonomy" id="69355"/>
    <lineage>
        <taxon>Eukaryota</taxon>
        <taxon>Metazoa</taxon>
        <taxon>Ecdysozoa</taxon>
        <taxon>Arthropoda</taxon>
        <taxon>Crustacea</taxon>
        <taxon>Oligostraca</taxon>
        <taxon>Ostracoda</taxon>
        <taxon>Podocopa</taxon>
        <taxon>Podocopida</taxon>
        <taxon>Darwinulocopina</taxon>
        <taxon>Darwinuloidea</taxon>
        <taxon>Darwinulidae</taxon>
        <taxon>Darwinula</taxon>
    </lineage>
</organism>
<dbReference type="SUPFAM" id="SSF81296">
    <property type="entry name" value="E set domains"/>
    <property type="match status" value="1"/>
</dbReference>
<evidence type="ECO:0000256" key="1">
    <source>
        <dbReference type="SAM" id="SignalP"/>
    </source>
</evidence>
<feature type="chain" id="PRO_5036402511" description="MD-2-related lipid-recognition domain-containing protein" evidence="1">
    <location>
        <begin position="17"/>
        <end position="150"/>
    </location>
</feature>
<feature type="domain" description="MD-2-related lipid-recognition" evidence="2">
    <location>
        <begin position="20"/>
        <end position="147"/>
    </location>
</feature>
<accession>A0A7R8XEZ0</accession>
<dbReference type="Pfam" id="PF02221">
    <property type="entry name" value="E1_DerP2_DerF2"/>
    <property type="match status" value="1"/>
</dbReference>
<dbReference type="SMART" id="SM00737">
    <property type="entry name" value="ML"/>
    <property type="match status" value="1"/>
</dbReference>
<dbReference type="InterPro" id="IPR003172">
    <property type="entry name" value="ML_dom"/>
</dbReference>
<keyword evidence="4" id="KW-1185">Reference proteome</keyword>
<evidence type="ECO:0000313" key="4">
    <source>
        <dbReference type="Proteomes" id="UP000677054"/>
    </source>
</evidence>
<keyword evidence="1" id="KW-0732">Signal</keyword>
<sequence>MKVFIILFCSIATAFATEGWVDCGGSASDHGLDISGCPEVPCVVSPGQEITITGTFTSNVYSEALVPYALITVDGIELDITELLGIDEDACTDLETGDCPIQEGEDLVYSTIGTIIDIGVFGDLFVKMILAGDNGQDDPLTCAEVHFFIE</sequence>
<evidence type="ECO:0000259" key="2">
    <source>
        <dbReference type="SMART" id="SM00737"/>
    </source>
</evidence>
<dbReference type="OrthoDB" id="6489092at2759"/>
<dbReference type="InterPro" id="IPR014756">
    <property type="entry name" value="Ig_E-set"/>
</dbReference>
<name>A0A7R8XEZ0_9CRUS</name>
<gene>
    <name evidence="3" type="ORF">DSTB1V02_LOCUS5826</name>
</gene>
<reference evidence="3" key="1">
    <citation type="submission" date="2020-11" db="EMBL/GenBank/DDBJ databases">
        <authorList>
            <person name="Tran Van P."/>
        </authorList>
    </citation>
    <scope>NUCLEOTIDE SEQUENCE</scope>
</reference>
<evidence type="ECO:0000313" key="3">
    <source>
        <dbReference type="EMBL" id="CAD7245960.1"/>
    </source>
</evidence>